<feature type="compositionally biased region" description="Low complexity" evidence="1">
    <location>
        <begin position="622"/>
        <end position="631"/>
    </location>
</feature>
<dbReference type="PANTHER" id="PTHR34119:SF21">
    <property type="entry name" value="BAR DOMAIN-CONTAINING PROTEIN"/>
    <property type="match status" value="1"/>
</dbReference>
<feature type="region of interest" description="Disordered" evidence="1">
    <location>
        <begin position="419"/>
        <end position="453"/>
    </location>
</feature>
<dbReference type="PhylomeDB" id="A0A068V865"/>
<evidence type="ECO:0000256" key="1">
    <source>
        <dbReference type="SAM" id="MobiDB-lite"/>
    </source>
</evidence>
<name>A0A068V865_COFCA</name>
<dbReference type="EMBL" id="HG739219">
    <property type="protein sequence ID" value="CDP16722.1"/>
    <property type="molecule type" value="Genomic_DNA"/>
</dbReference>
<evidence type="ECO:0000313" key="3">
    <source>
        <dbReference type="EMBL" id="CDP16722.1"/>
    </source>
</evidence>
<dbReference type="Proteomes" id="UP000295252">
    <property type="component" value="Chromosome IX"/>
</dbReference>
<organism evidence="3 4">
    <name type="scientific">Coffea canephora</name>
    <name type="common">Robusta coffee</name>
    <dbReference type="NCBI Taxonomy" id="49390"/>
    <lineage>
        <taxon>Eukaryota</taxon>
        <taxon>Viridiplantae</taxon>
        <taxon>Streptophyta</taxon>
        <taxon>Embryophyta</taxon>
        <taxon>Tracheophyta</taxon>
        <taxon>Spermatophyta</taxon>
        <taxon>Magnoliopsida</taxon>
        <taxon>eudicotyledons</taxon>
        <taxon>Gunneridae</taxon>
        <taxon>Pentapetalae</taxon>
        <taxon>asterids</taxon>
        <taxon>lamiids</taxon>
        <taxon>Gentianales</taxon>
        <taxon>Rubiaceae</taxon>
        <taxon>Ixoroideae</taxon>
        <taxon>Gardenieae complex</taxon>
        <taxon>Bertiereae - Coffeeae clade</taxon>
        <taxon>Coffeeae</taxon>
        <taxon>Coffea</taxon>
    </lineage>
</organism>
<proteinExistence type="predicted"/>
<evidence type="ECO:0000259" key="2">
    <source>
        <dbReference type="Pfam" id="PF16746"/>
    </source>
</evidence>
<dbReference type="STRING" id="49390.A0A068V865"/>
<dbReference type="Gramene" id="CDP16722">
    <property type="protein sequence ID" value="CDP16722"/>
    <property type="gene ID" value="GSCOC_T00019195001"/>
</dbReference>
<dbReference type="InterPro" id="IPR004148">
    <property type="entry name" value="BAR_dom"/>
</dbReference>
<dbReference type="Pfam" id="PF16746">
    <property type="entry name" value="BAR_3"/>
    <property type="match status" value="1"/>
</dbReference>
<feature type="region of interest" description="Disordered" evidence="1">
    <location>
        <begin position="612"/>
        <end position="631"/>
    </location>
</feature>
<dbReference type="GO" id="GO:0005737">
    <property type="term" value="C:cytoplasm"/>
    <property type="evidence" value="ECO:0007669"/>
    <property type="project" value="InterPro"/>
</dbReference>
<feature type="compositionally biased region" description="Polar residues" evidence="1">
    <location>
        <begin position="443"/>
        <end position="453"/>
    </location>
</feature>
<sequence length="649" mass="70744">MKSSLGKQLKRFTLQKTHHAKDNKDHQSLAHSDALAQASQDMKDMRDCCDSFLSAAAATTNSAYEFSESLLEMGNCLLERTAFNSDGECVDAGRALSILGKVQLELQKLVDGYRSHVILTITNPSESLLSELRKVEEMKQQCDEKRNIYEHMVARHSEKGKSKGGKGESFTSEQVQAAREDYDEVARLCVFRVESLKQGQCRSLLTQAARHHAAQLIFFRRGLKSLEAVEPYMRNVAQKQHIDYQLSELEDAEYREDGVNSDDTNCDGELSFDNLEFNQEQENPGTSRNSMELEVVQADAPIAQASEFDDLQINFRRKKGEQGFSRKPRISSFSAPIYAGKFDPSEKFKDMQTSVQKLHAYALPTPADARSLNSRTSSYAVHTSTASVSGSANNVWHSSPLDAEKHRKLMEDNLAMRTASKTQAAIKESDQNSPSIPLPSPSAEGTSLPQSDTNYDAKKIERQALSGPLLSKPSSSKPLLSSSGPIGPSELPQVVSGLVSRVSTSQPPLAINVPQSVSPPLVSSPKISELHELPRPPGSLASKPASSSGVIGHSAPLINRNREVSPTNRSFVLASNAGSPLPPPPLTVPRSFSIPSSDHRVAVFHVSKLMESPEMKEKAGVSSPPLTPLSLSNVKSTAVVSELASNPGR</sequence>
<feature type="region of interest" description="Disordered" evidence="1">
    <location>
        <begin position="465"/>
        <end position="488"/>
    </location>
</feature>
<feature type="region of interest" description="Disordered" evidence="1">
    <location>
        <begin position="531"/>
        <end position="553"/>
    </location>
</feature>
<dbReference type="Gene3D" id="1.20.1270.60">
    <property type="entry name" value="Arfaptin homology (AH) domain/BAR domain"/>
    <property type="match status" value="1"/>
</dbReference>
<dbReference type="OMA" id="LCIFRVQ"/>
<dbReference type="InterPro" id="IPR027267">
    <property type="entry name" value="AH/BAR_dom_sf"/>
</dbReference>
<dbReference type="InterPro" id="IPR037488">
    <property type="entry name" value="At2g33490-like"/>
</dbReference>
<accession>A0A068V865</accession>
<dbReference type="PANTHER" id="PTHR34119">
    <property type="entry name" value="HYDROXYPROLINE-RICH GLYCOPROTEIN-LIKE"/>
    <property type="match status" value="1"/>
</dbReference>
<dbReference type="OrthoDB" id="1925034at2759"/>
<dbReference type="InParanoid" id="A0A068V865"/>
<dbReference type="SUPFAM" id="SSF103657">
    <property type="entry name" value="BAR/IMD domain-like"/>
    <property type="match status" value="1"/>
</dbReference>
<dbReference type="AlphaFoldDB" id="A0A068V865"/>
<gene>
    <name evidence="3" type="ORF">GSCOC_T00019195001</name>
</gene>
<reference evidence="4" key="1">
    <citation type="journal article" date="2014" name="Science">
        <title>The coffee genome provides insight into the convergent evolution of caffeine biosynthesis.</title>
        <authorList>
            <person name="Denoeud F."/>
            <person name="Carretero-Paulet L."/>
            <person name="Dereeper A."/>
            <person name="Droc G."/>
            <person name="Guyot R."/>
            <person name="Pietrella M."/>
            <person name="Zheng C."/>
            <person name="Alberti A."/>
            <person name="Anthony F."/>
            <person name="Aprea G."/>
            <person name="Aury J.M."/>
            <person name="Bento P."/>
            <person name="Bernard M."/>
            <person name="Bocs S."/>
            <person name="Campa C."/>
            <person name="Cenci A."/>
            <person name="Combes M.C."/>
            <person name="Crouzillat D."/>
            <person name="Da Silva C."/>
            <person name="Daddiego L."/>
            <person name="De Bellis F."/>
            <person name="Dussert S."/>
            <person name="Garsmeur O."/>
            <person name="Gayraud T."/>
            <person name="Guignon V."/>
            <person name="Jahn K."/>
            <person name="Jamilloux V."/>
            <person name="Joet T."/>
            <person name="Labadie K."/>
            <person name="Lan T."/>
            <person name="Leclercq J."/>
            <person name="Lepelley M."/>
            <person name="Leroy T."/>
            <person name="Li L.T."/>
            <person name="Librado P."/>
            <person name="Lopez L."/>
            <person name="Munoz A."/>
            <person name="Noel B."/>
            <person name="Pallavicini A."/>
            <person name="Perrotta G."/>
            <person name="Poncet V."/>
            <person name="Pot D."/>
            <person name="Priyono X."/>
            <person name="Rigoreau M."/>
            <person name="Rouard M."/>
            <person name="Rozas J."/>
            <person name="Tranchant-Dubreuil C."/>
            <person name="VanBuren R."/>
            <person name="Zhang Q."/>
            <person name="Andrade A.C."/>
            <person name="Argout X."/>
            <person name="Bertrand B."/>
            <person name="de Kochko A."/>
            <person name="Graziosi G."/>
            <person name="Henry R.J."/>
            <person name="Jayarama X."/>
            <person name="Ming R."/>
            <person name="Nagai C."/>
            <person name="Rounsley S."/>
            <person name="Sankoff D."/>
            <person name="Giuliano G."/>
            <person name="Albert V.A."/>
            <person name="Wincker P."/>
            <person name="Lashermes P."/>
        </authorList>
    </citation>
    <scope>NUCLEOTIDE SEQUENCE [LARGE SCALE GENOMIC DNA]</scope>
    <source>
        <strain evidence="4">cv. DH200-94</strain>
    </source>
</reference>
<protein>
    <recommendedName>
        <fullName evidence="2">BAR domain-containing protein</fullName>
    </recommendedName>
</protein>
<dbReference type="CDD" id="cd07307">
    <property type="entry name" value="BAR"/>
    <property type="match status" value="1"/>
</dbReference>
<feature type="domain" description="BAR" evidence="2">
    <location>
        <begin position="31"/>
        <end position="239"/>
    </location>
</feature>
<evidence type="ECO:0000313" key="4">
    <source>
        <dbReference type="Proteomes" id="UP000295252"/>
    </source>
</evidence>
<keyword evidence="4" id="KW-1185">Reference proteome</keyword>